<dbReference type="AlphaFoldDB" id="A0A1M6IAH2"/>
<dbReference type="STRING" id="1121950.SAMN02745243_00295"/>
<evidence type="ECO:0000313" key="2">
    <source>
        <dbReference type="EMBL" id="SHJ31378.1"/>
    </source>
</evidence>
<dbReference type="EMBL" id="FQZY01000006">
    <property type="protein sequence ID" value="SHJ31378.1"/>
    <property type="molecule type" value="Genomic_DNA"/>
</dbReference>
<dbReference type="InterPro" id="IPR020483">
    <property type="entry name" value="Uncharacterised_YgbA"/>
</dbReference>
<gene>
    <name evidence="2" type="ORF">SAMN02745243_00295</name>
</gene>
<keyword evidence="3" id="KW-1185">Reference proteome</keyword>
<proteinExistence type="predicted"/>
<dbReference type="RefSeq" id="WP_242945309.1">
    <property type="nucleotide sequence ID" value="NZ_FQZY01000006.1"/>
</dbReference>
<name>A0A1M6IAH2_9FIRM</name>
<dbReference type="Proteomes" id="UP000184301">
    <property type="component" value="Unassembled WGS sequence"/>
</dbReference>
<reference evidence="2 3" key="1">
    <citation type="submission" date="2016-11" db="EMBL/GenBank/DDBJ databases">
        <authorList>
            <person name="Jaros S."/>
            <person name="Januszkiewicz K."/>
            <person name="Wedrychowicz H."/>
        </authorList>
    </citation>
    <scope>NUCLEOTIDE SEQUENCE [LARGE SCALE GENOMIC DNA]</scope>
    <source>
        <strain evidence="2 3">DSM 15480</strain>
    </source>
</reference>
<evidence type="ECO:0000313" key="3">
    <source>
        <dbReference type="Proteomes" id="UP000184301"/>
    </source>
</evidence>
<feature type="region of interest" description="Disordered" evidence="1">
    <location>
        <begin position="1"/>
        <end position="24"/>
    </location>
</feature>
<sequence>MKESRKINHSMTAKKTSAVDRKRKREERVVEEMIVLYCQKNHPAEDRATDRGTGSGQRLCPVCQKLRDYAVARSEHCPFMEQKTFCANCKVHCYKPEMREQIRKVMKFSGPRMLFYHPGMALWHVVCSLREKNKMKAKEKETNT</sequence>
<evidence type="ECO:0000256" key="1">
    <source>
        <dbReference type="SAM" id="MobiDB-lite"/>
    </source>
</evidence>
<accession>A0A1M6IAH2</accession>
<organism evidence="2 3">
    <name type="scientific">Hespellia stercorisuis DSM 15480</name>
    <dbReference type="NCBI Taxonomy" id="1121950"/>
    <lineage>
        <taxon>Bacteria</taxon>
        <taxon>Bacillati</taxon>
        <taxon>Bacillota</taxon>
        <taxon>Clostridia</taxon>
        <taxon>Lachnospirales</taxon>
        <taxon>Lachnospiraceae</taxon>
        <taxon>Hespellia</taxon>
    </lineage>
</organism>
<protein>
    <submittedName>
        <fullName evidence="2">Nitrous oxide-stimulated promoter</fullName>
    </submittedName>
</protein>
<dbReference type="NCBIfam" id="NF007714">
    <property type="entry name" value="PRK10410.1-2"/>
    <property type="match status" value="1"/>
</dbReference>
<dbReference type="Pfam" id="PF11756">
    <property type="entry name" value="YgbA_NO"/>
    <property type="match status" value="1"/>
</dbReference>